<dbReference type="Pfam" id="PF03126">
    <property type="entry name" value="Plus-3"/>
    <property type="match status" value="1"/>
</dbReference>
<dbReference type="PANTHER" id="PTHR38940">
    <property type="entry name" value="PLUS3 DOMAIN-CONTAINING PROTEIN"/>
    <property type="match status" value="1"/>
</dbReference>
<dbReference type="GO" id="GO:0003677">
    <property type="term" value="F:DNA binding"/>
    <property type="evidence" value="ECO:0007669"/>
    <property type="project" value="InterPro"/>
</dbReference>
<dbReference type="Proteomes" id="UP000823388">
    <property type="component" value="Chromosome 5N"/>
</dbReference>
<dbReference type="EMBL" id="CM029046">
    <property type="protein sequence ID" value="KAG2592067.1"/>
    <property type="molecule type" value="Genomic_DNA"/>
</dbReference>
<gene>
    <name evidence="3" type="ORF">PVAP13_5NG524600</name>
</gene>
<evidence type="ECO:0000313" key="3">
    <source>
        <dbReference type="EMBL" id="KAG2592067.1"/>
    </source>
</evidence>
<evidence type="ECO:0000256" key="1">
    <source>
        <dbReference type="SAM" id="MobiDB-lite"/>
    </source>
</evidence>
<organism evidence="3 4">
    <name type="scientific">Panicum virgatum</name>
    <name type="common">Blackwell switchgrass</name>
    <dbReference type="NCBI Taxonomy" id="38727"/>
    <lineage>
        <taxon>Eukaryota</taxon>
        <taxon>Viridiplantae</taxon>
        <taxon>Streptophyta</taxon>
        <taxon>Embryophyta</taxon>
        <taxon>Tracheophyta</taxon>
        <taxon>Spermatophyta</taxon>
        <taxon>Magnoliopsida</taxon>
        <taxon>Liliopsida</taxon>
        <taxon>Poales</taxon>
        <taxon>Poaceae</taxon>
        <taxon>PACMAD clade</taxon>
        <taxon>Panicoideae</taxon>
        <taxon>Panicodae</taxon>
        <taxon>Paniceae</taxon>
        <taxon>Panicinae</taxon>
        <taxon>Panicum</taxon>
        <taxon>Panicum sect. Hiantes</taxon>
    </lineage>
</organism>
<dbReference type="AlphaFoldDB" id="A0A8T0S1J7"/>
<dbReference type="SMART" id="SM00719">
    <property type="entry name" value="Plus3"/>
    <property type="match status" value="1"/>
</dbReference>
<protein>
    <recommendedName>
        <fullName evidence="2">Plus3 domain-containing protein</fullName>
    </recommendedName>
</protein>
<dbReference type="Gene3D" id="3.90.70.200">
    <property type="entry name" value="Plus-3 domain"/>
    <property type="match status" value="1"/>
</dbReference>
<feature type="region of interest" description="Disordered" evidence="1">
    <location>
        <begin position="750"/>
        <end position="770"/>
    </location>
</feature>
<dbReference type="SUPFAM" id="SSF159042">
    <property type="entry name" value="Plus3-like"/>
    <property type="match status" value="1"/>
</dbReference>
<reference evidence="3" key="1">
    <citation type="submission" date="2020-05" db="EMBL/GenBank/DDBJ databases">
        <title>WGS assembly of Panicum virgatum.</title>
        <authorList>
            <person name="Lovell J.T."/>
            <person name="Jenkins J."/>
            <person name="Shu S."/>
            <person name="Juenger T.E."/>
            <person name="Schmutz J."/>
        </authorList>
    </citation>
    <scope>NUCLEOTIDE SEQUENCE</scope>
    <source>
        <strain evidence="3">AP13</strain>
    </source>
</reference>
<keyword evidence="4" id="KW-1185">Reference proteome</keyword>
<dbReference type="PROSITE" id="PS51360">
    <property type="entry name" value="PLUS3"/>
    <property type="match status" value="1"/>
</dbReference>
<comment type="caution">
    <text evidence="3">The sequence shown here is derived from an EMBL/GenBank/DDBJ whole genome shotgun (WGS) entry which is preliminary data.</text>
</comment>
<dbReference type="InterPro" id="IPR036128">
    <property type="entry name" value="Plus3-like_sf"/>
</dbReference>
<sequence length="943" mass="103005">MVVARYSRRCAGVNAVQKFGMSPLSELVWSPDEGLSIKIAASSLSTRKASLRWNADTLSIVISSPQQSGAGGAKSSDNIYDNQEVLEKMPSQLRARSDSSVRVKANPNRIANLDALQSTSMRSQEQDSRINVMNEGKEGSQDCCVDKPEDMEVGSCPTRCCKDASHGSASRKEVMASISENQVYCATTVHNERSWETNAWRARLIKAVCQKDSMLPKNTENALPHSTLGISCDAGEVSGKFVVGFLGNRNVQSPGNDSNAISNVPVIPSCGNDQDPVLQESHNSEPVVARGESAAAVNAVAKCESAPGVDARKLEKGKEKVVYNDSNCVGNTKESDDSNESIESCTSTKPPKRKHAQCSEAMMSSGNKRFRRGDNESSCSGLLEKCGSSFFNWMSSLINGLPMLDETTAAVALDQKFSASTGAGSAAPPLTLQNNSGIPMHFVGFNSLFQSLYTHNVMINSRNNCRQPESNCTGHVFNRLTLELNNSNSMLDKQIGMGRETLDATAEIPAAERFQMVSGGSRGNFHNQIDMVPMRLEKNMKLPNSSQFCSKPLEEKQIECAVGCSNDAARNKGGFVESLWVSRLLPKTSLEVMEATPCNVESAVIPKAVGDMLYCPSVQNLNEKELNSIQNFTDRGSSDGATSSKCPAMPPEEPKQSESMASVFAKRLDALRHAKTSAVRLATACDRGIPKLNNHKMNSLVVSYSSHDELEAGHGTHKSSSGNGRTVLCADDKGKEQWCTQSNEELRGNFLSKPGHQDHGGSTAGKSTPQHNLEVNTLAEDIDRRRVELKRGVSDFIASLPDNKQIVPYGIIPNVVSDESSVVFGALNRLRLSRSDIIRWLRSPIMDTTLDGFFVRLRFGKWEEALGGTGYHVARLNGALDRNHLSVTIRNSTCQVDSRFVSNHDFHEDELKAWWSAAMKGEWKLPSKEELSMKLRERELLRS</sequence>
<dbReference type="InterPro" id="IPR004343">
    <property type="entry name" value="Plus-3_dom"/>
</dbReference>
<dbReference type="PANTHER" id="PTHR38940:SF4">
    <property type="entry name" value="OS01G0775100 PROTEIN"/>
    <property type="match status" value="1"/>
</dbReference>
<evidence type="ECO:0000313" key="4">
    <source>
        <dbReference type="Proteomes" id="UP000823388"/>
    </source>
</evidence>
<feature type="region of interest" description="Disordered" evidence="1">
    <location>
        <begin position="632"/>
        <end position="658"/>
    </location>
</feature>
<name>A0A8T0S1J7_PANVG</name>
<evidence type="ECO:0000259" key="2">
    <source>
        <dbReference type="PROSITE" id="PS51360"/>
    </source>
</evidence>
<accession>A0A8T0S1J7</accession>
<proteinExistence type="predicted"/>
<dbReference type="FunFam" id="3.90.70.200:FF:000004">
    <property type="entry name" value="Zinc knuckle (CCHC-type) family protein"/>
    <property type="match status" value="1"/>
</dbReference>
<feature type="domain" description="Plus3" evidence="2">
    <location>
        <begin position="821"/>
        <end position="943"/>
    </location>
</feature>
<feature type="compositionally biased region" description="Polar residues" evidence="1">
    <location>
        <begin position="632"/>
        <end position="645"/>
    </location>
</feature>
<feature type="region of interest" description="Disordered" evidence="1">
    <location>
        <begin position="329"/>
        <end position="354"/>
    </location>
</feature>